<proteinExistence type="predicted"/>
<gene>
    <name evidence="1" type="ORF">ZHAS_00012439</name>
</gene>
<dbReference type="AlphaFoldDB" id="A0A084W2W5"/>
<accession>A0A084W2W5</accession>
<dbReference type="Proteomes" id="UP000030765">
    <property type="component" value="Unassembled WGS sequence"/>
</dbReference>
<dbReference type="EMBL" id="ATLV01019713">
    <property type="status" value="NOT_ANNOTATED_CDS"/>
    <property type="molecule type" value="Genomic_DNA"/>
</dbReference>
<evidence type="ECO:0000313" key="3">
    <source>
        <dbReference type="Proteomes" id="UP000030765"/>
    </source>
</evidence>
<evidence type="ECO:0000313" key="2">
    <source>
        <dbReference type="EnsemblMetazoa" id="ASIC012439-PA"/>
    </source>
</evidence>
<protein>
    <submittedName>
        <fullName evidence="1 2">Uncharacterized protein</fullName>
    </submittedName>
</protein>
<dbReference type="VEuPathDB" id="VectorBase:ASIC012439"/>
<keyword evidence="3" id="KW-1185">Reference proteome</keyword>
<dbReference type="EnsemblMetazoa" id="ASIC012439-RA">
    <property type="protein sequence ID" value="ASIC012439-PA"/>
    <property type="gene ID" value="ASIC012439"/>
</dbReference>
<dbReference type="EMBL" id="KE525278">
    <property type="protein sequence ID" value="KFB44559.1"/>
    <property type="molecule type" value="Genomic_DNA"/>
</dbReference>
<organism evidence="1">
    <name type="scientific">Anopheles sinensis</name>
    <name type="common">Mosquito</name>
    <dbReference type="NCBI Taxonomy" id="74873"/>
    <lineage>
        <taxon>Eukaryota</taxon>
        <taxon>Metazoa</taxon>
        <taxon>Ecdysozoa</taxon>
        <taxon>Arthropoda</taxon>
        <taxon>Hexapoda</taxon>
        <taxon>Insecta</taxon>
        <taxon>Pterygota</taxon>
        <taxon>Neoptera</taxon>
        <taxon>Endopterygota</taxon>
        <taxon>Diptera</taxon>
        <taxon>Nematocera</taxon>
        <taxon>Culicoidea</taxon>
        <taxon>Culicidae</taxon>
        <taxon>Anophelinae</taxon>
        <taxon>Anopheles</taxon>
    </lineage>
</organism>
<name>A0A084W2W5_ANOSI</name>
<sequence length="206" mass="23089">MDKDVAVMELLQCIKAEPDDEMDTNDSNANDLMMSAEAAGSKSTNRLNKTEIERSVKQNGHPLSSASQGSGLHPSSECLNQEIVVNYIKKVENRVTLVSTKMDKLLNSITSSRGCSRTRRSNTPEAFEFSPITGEDELIDFDKQLEEKEYFEKMLDWANNRRHGFRGPQGNACEELDTEIDGIGIGGLRCCQPEFHRVHCAVTEMR</sequence>
<reference evidence="2" key="2">
    <citation type="submission" date="2020-05" db="UniProtKB">
        <authorList>
            <consortium name="EnsemblMetazoa"/>
        </authorList>
    </citation>
    <scope>IDENTIFICATION</scope>
</reference>
<reference evidence="1 3" key="1">
    <citation type="journal article" date="2014" name="BMC Genomics">
        <title>Genome sequence of Anopheles sinensis provides insight into genetics basis of mosquito competence for malaria parasites.</title>
        <authorList>
            <person name="Zhou D."/>
            <person name="Zhang D."/>
            <person name="Ding G."/>
            <person name="Shi L."/>
            <person name="Hou Q."/>
            <person name="Ye Y."/>
            <person name="Xu Y."/>
            <person name="Zhou H."/>
            <person name="Xiong C."/>
            <person name="Li S."/>
            <person name="Yu J."/>
            <person name="Hong S."/>
            <person name="Yu X."/>
            <person name="Zou P."/>
            <person name="Chen C."/>
            <person name="Chang X."/>
            <person name="Wang W."/>
            <person name="Lv Y."/>
            <person name="Sun Y."/>
            <person name="Ma L."/>
            <person name="Shen B."/>
            <person name="Zhu C."/>
        </authorList>
    </citation>
    <scope>NUCLEOTIDE SEQUENCE [LARGE SCALE GENOMIC DNA]</scope>
</reference>
<evidence type="ECO:0000313" key="1">
    <source>
        <dbReference type="EMBL" id="KFB44559.1"/>
    </source>
</evidence>